<dbReference type="GO" id="GO:0016987">
    <property type="term" value="F:sigma factor activity"/>
    <property type="evidence" value="ECO:0007669"/>
    <property type="project" value="UniProtKB-KW"/>
</dbReference>
<name>A0A9R1CX94_9BACT</name>
<dbReference type="Pfam" id="PF08281">
    <property type="entry name" value="Sigma70_r4_2"/>
    <property type="match status" value="1"/>
</dbReference>
<evidence type="ECO:0000259" key="6">
    <source>
        <dbReference type="Pfam" id="PF08281"/>
    </source>
</evidence>
<dbReference type="GO" id="GO:0006352">
    <property type="term" value="P:DNA-templated transcription initiation"/>
    <property type="evidence" value="ECO:0007669"/>
    <property type="project" value="InterPro"/>
</dbReference>
<reference evidence="7" key="1">
    <citation type="journal article" date="2022" name="Int. J. Syst. Evol. Microbiol.">
        <title>Prevotella lacticifex sp. nov., isolated from the rumen of cows.</title>
        <authorList>
            <person name="Shinkai T."/>
            <person name="Ikeyama N."/>
            <person name="Kumagai M."/>
            <person name="Ohmori H."/>
            <person name="Sakamoto M."/>
            <person name="Ohkuma M."/>
            <person name="Mitsumori M."/>
        </authorList>
    </citation>
    <scope>NUCLEOTIDE SEQUENCE</scope>
    <source>
        <strain evidence="7">R5076</strain>
    </source>
</reference>
<keyword evidence="7" id="KW-0240">DNA-directed RNA polymerase</keyword>
<dbReference type="InterPro" id="IPR007627">
    <property type="entry name" value="RNA_pol_sigma70_r2"/>
</dbReference>
<dbReference type="GO" id="GO:0003677">
    <property type="term" value="F:DNA binding"/>
    <property type="evidence" value="ECO:0007669"/>
    <property type="project" value="InterPro"/>
</dbReference>
<evidence type="ECO:0000256" key="1">
    <source>
        <dbReference type="ARBA" id="ARBA00010641"/>
    </source>
</evidence>
<organism evidence="7 8">
    <name type="scientific">Prevotella lacticifex</name>
    <dbReference type="NCBI Taxonomy" id="2854755"/>
    <lineage>
        <taxon>Bacteria</taxon>
        <taxon>Pseudomonadati</taxon>
        <taxon>Bacteroidota</taxon>
        <taxon>Bacteroidia</taxon>
        <taxon>Bacteroidales</taxon>
        <taxon>Prevotellaceae</taxon>
        <taxon>Prevotella</taxon>
    </lineage>
</organism>
<sequence>MMVSEQTKQEFARFVGEQKSTIYTVCYMFSKDEDEVADLFEEVIINLWKGFKGFKGRSSPRTWVYRVSLNTCISLDRKKRRRKTVPLTMDINLFEDSDADTRQVQMLRSRIARLGPFDRAIVLLWLENMSYDEIGQIVGISTKNVSVRLFRIKEQLKAMSGDNRE</sequence>
<evidence type="ECO:0000313" key="7">
    <source>
        <dbReference type="EMBL" id="GJG57855.1"/>
    </source>
</evidence>
<gene>
    <name evidence="7" type="ORF">PRLR5076_07060</name>
</gene>
<comment type="caution">
    <text evidence="7">The sequence shown here is derived from an EMBL/GenBank/DDBJ whole genome shotgun (WGS) entry which is preliminary data.</text>
</comment>
<dbReference type="PANTHER" id="PTHR43133">
    <property type="entry name" value="RNA POLYMERASE ECF-TYPE SIGMA FACTO"/>
    <property type="match status" value="1"/>
</dbReference>
<dbReference type="GO" id="GO:0000428">
    <property type="term" value="C:DNA-directed RNA polymerase complex"/>
    <property type="evidence" value="ECO:0007669"/>
    <property type="project" value="UniProtKB-KW"/>
</dbReference>
<feature type="domain" description="RNA polymerase sigma factor 70 region 4 type 2" evidence="6">
    <location>
        <begin position="106"/>
        <end position="156"/>
    </location>
</feature>
<dbReference type="Gene3D" id="1.10.1740.10">
    <property type="match status" value="1"/>
</dbReference>
<keyword evidence="2" id="KW-0805">Transcription regulation</keyword>
<protein>
    <submittedName>
        <fullName evidence="7">DNA-directed RNA polymerase sigma-70 factor</fullName>
    </submittedName>
</protein>
<dbReference type="Proteomes" id="UP000825483">
    <property type="component" value="Unassembled WGS sequence"/>
</dbReference>
<dbReference type="EMBL" id="BPUB01000001">
    <property type="protein sequence ID" value="GJG57855.1"/>
    <property type="molecule type" value="Genomic_DNA"/>
</dbReference>
<evidence type="ECO:0000256" key="3">
    <source>
        <dbReference type="ARBA" id="ARBA00023082"/>
    </source>
</evidence>
<dbReference type="InterPro" id="IPR013249">
    <property type="entry name" value="RNA_pol_sigma70_r4_t2"/>
</dbReference>
<evidence type="ECO:0000259" key="5">
    <source>
        <dbReference type="Pfam" id="PF04542"/>
    </source>
</evidence>
<dbReference type="AlphaFoldDB" id="A0A9R1CX94"/>
<dbReference type="SUPFAM" id="SSF88659">
    <property type="entry name" value="Sigma3 and sigma4 domains of RNA polymerase sigma factors"/>
    <property type="match status" value="1"/>
</dbReference>
<dbReference type="InterPro" id="IPR036388">
    <property type="entry name" value="WH-like_DNA-bd_sf"/>
</dbReference>
<feature type="domain" description="RNA polymerase sigma-70 region 2" evidence="5">
    <location>
        <begin position="19"/>
        <end position="82"/>
    </location>
</feature>
<dbReference type="Gene3D" id="1.10.10.10">
    <property type="entry name" value="Winged helix-like DNA-binding domain superfamily/Winged helix DNA-binding domain"/>
    <property type="match status" value="1"/>
</dbReference>
<dbReference type="Pfam" id="PF04542">
    <property type="entry name" value="Sigma70_r2"/>
    <property type="match status" value="1"/>
</dbReference>
<proteinExistence type="inferred from homology"/>
<evidence type="ECO:0000256" key="4">
    <source>
        <dbReference type="ARBA" id="ARBA00023163"/>
    </source>
</evidence>
<evidence type="ECO:0000313" key="8">
    <source>
        <dbReference type="Proteomes" id="UP000825483"/>
    </source>
</evidence>
<dbReference type="SUPFAM" id="SSF88946">
    <property type="entry name" value="Sigma2 domain of RNA polymerase sigma factors"/>
    <property type="match status" value="1"/>
</dbReference>
<accession>A0A9R1CX94</accession>
<dbReference type="NCBIfam" id="TIGR02937">
    <property type="entry name" value="sigma70-ECF"/>
    <property type="match status" value="1"/>
</dbReference>
<keyword evidence="4" id="KW-0804">Transcription</keyword>
<comment type="similarity">
    <text evidence="1">Belongs to the sigma-70 factor family. ECF subfamily.</text>
</comment>
<dbReference type="PANTHER" id="PTHR43133:SF45">
    <property type="entry name" value="RNA POLYMERASE ECF-TYPE SIGMA FACTOR"/>
    <property type="match status" value="1"/>
</dbReference>
<evidence type="ECO:0000256" key="2">
    <source>
        <dbReference type="ARBA" id="ARBA00023015"/>
    </source>
</evidence>
<dbReference type="InterPro" id="IPR039425">
    <property type="entry name" value="RNA_pol_sigma-70-like"/>
</dbReference>
<dbReference type="InterPro" id="IPR013325">
    <property type="entry name" value="RNA_pol_sigma_r2"/>
</dbReference>
<keyword evidence="8" id="KW-1185">Reference proteome</keyword>
<keyword evidence="3" id="KW-0731">Sigma factor</keyword>
<dbReference type="InterPro" id="IPR014284">
    <property type="entry name" value="RNA_pol_sigma-70_dom"/>
</dbReference>
<dbReference type="InterPro" id="IPR013324">
    <property type="entry name" value="RNA_pol_sigma_r3/r4-like"/>
</dbReference>